<protein>
    <recommendedName>
        <fullName evidence="3">SatD family protein</fullName>
    </recommendedName>
</protein>
<sequence>MLHSILMADVISSHKKDAAQLLDQFKLTVKAINNQFADTIISPLTITLGDEFQGISTSVSSGVLLILAMEEFILANAFDFKLRYILAQGQIETPINTKNAHEMMGEGLTHARKQLNNLKNKEARFLLTSSTADHIMLTTLNDSFKLYQHFIDSWKVKDYPLVHQFLMNEDYKKIASQLNLNKSTTWRRKKSLLIDEYRTSKNIILNLCKLHDFR</sequence>
<evidence type="ECO:0008006" key="3">
    <source>
        <dbReference type="Google" id="ProtNLM"/>
    </source>
</evidence>
<dbReference type="AlphaFoldDB" id="A0A4Q1BYE5"/>
<keyword evidence="2" id="KW-1185">Reference proteome</keyword>
<dbReference type="Pfam" id="PF16264">
    <property type="entry name" value="SatD"/>
    <property type="match status" value="1"/>
</dbReference>
<dbReference type="OrthoDB" id="3197351at2"/>
<dbReference type="InterPro" id="IPR032580">
    <property type="entry name" value="SatD"/>
</dbReference>
<accession>A0A4Q1BYE5</accession>
<comment type="caution">
    <text evidence="1">The sequence shown here is derived from an EMBL/GenBank/DDBJ whole genome shotgun (WGS) entry which is preliminary data.</text>
</comment>
<dbReference type="Proteomes" id="UP000289455">
    <property type="component" value="Unassembled WGS sequence"/>
</dbReference>
<name>A0A4Q1BYE5_9BACT</name>
<proteinExistence type="predicted"/>
<evidence type="ECO:0000313" key="1">
    <source>
        <dbReference type="EMBL" id="RXK47649.1"/>
    </source>
</evidence>
<organism evidence="1 2">
    <name type="scientific">Aquirufa rosea</name>
    <dbReference type="NCBI Taxonomy" id="2509241"/>
    <lineage>
        <taxon>Bacteria</taxon>
        <taxon>Pseudomonadati</taxon>
        <taxon>Bacteroidota</taxon>
        <taxon>Cytophagia</taxon>
        <taxon>Cytophagales</taxon>
        <taxon>Flectobacillaceae</taxon>
        <taxon>Aquirufa</taxon>
    </lineage>
</organism>
<dbReference type="EMBL" id="SDHY01000006">
    <property type="protein sequence ID" value="RXK47649.1"/>
    <property type="molecule type" value="Genomic_DNA"/>
</dbReference>
<dbReference type="RefSeq" id="WP_129027689.1">
    <property type="nucleotide sequence ID" value="NZ_SDHY01000006.1"/>
</dbReference>
<reference evidence="1 2" key="1">
    <citation type="submission" date="2019-01" db="EMBL/GenBank/DDBJ databases">
        <title>Cytophagaceae bacterium strain CAR-16.</title>
        <authorList>
            <person name="Chen W.-M."/>
        </authorList>
    </citation>
    <scope>NUCLEOTIDE SEQUENCE [LARGE SCALE GENOMIC DNA]</scope>
    <source>
        <strain evidence="1 2">CAR-16</strain>
    </source>
</reference>
<gene>
    <name evidence="1" type="ORF">ESB04_10450</name>
</gene>
<evidence type="ECO:0000313" key="2">
    <source>
        <dbReference type="Proteomes" id="UP000289455"/>
    </source>
</evidence>